<dbReference type="SUPFAM" id="SSF48179">
    <property type="entry name" value="6-phosphogluconate dehydrogenase C-terminal domain-like"/>
    <property type="match status" value="2"/>
</dbReference>
<evidence type="ECO:0000256" key="8">
    <source>
        <dbReference type="SAM" id="MobiDB-lite"/>
    </source>
</evidence>
<keyword evidence="2" id="KW-0276">Fatty acid metabolism</keyword>
<dbReference type="InterPro" id="IPR036291">
    <property type="entry name" value="NAD(P)-bd_dom_sf"/>
</dbReference>
<dbReference type="OrthoDB" id="5389341at2"/>
<comment type="pathway">
    <text evidence="1">Lipid metabolism; fatty acid beta-oxidation.</text>
</comment>
<keyword evidence="3" id="KW-0442">Lipid degradation</keyword>
<dbReference type="InterPro" id="IPR008927">
    <property type="entry name" value="6-PGluconate_DH-like_C_sf"/>
</dbReference>
<dbReference type="EMBL" id="CP014169">
    <property type="protein sequence ID" value="AOH87240.1"/>
    <property type="molecule type" value="Genomic_DNA"/>
</dbReference>
<feature type="domain" description="3-hydroxyacyl-CoA dehydrogenase C-terminal" evidence="9">
    <location>
        <begin position="183"/>
        <end position="283"/>
    </location>
</feature>
<dbReference type="PANTHER" id="PTHR48075:SF7">
    <property type="entry name" value="3-HYDROXYACYL-COA DEHYDROGENASE-RELATED"/>
    <property type="match status" value="1"/>
</dbReference>
<evidence type="ECO:0000256" key="2">
    <source>
        <dbReference type="ARBA" id="ARBA00022832"/>
    </source>
</evidence>
<evidence type="ECO:0000256" key="6">
    <source>
        <dbReference type="ARBA" id="ARBA00023098"/>
    </source>
</evidence>
<dbReference type="Gene3D" id="3.40.50.720">
    <property type="entry name" value="NAD(P)-binding Rossmann-like Domain"/>
    <property type="match status" value="1"/>
</dbReference>
<evidence type="ECO:0000313" key="11">
    <source>
        <dbReference type="EMBL" id="AOH87240.1"/>
    </source>
</evidence>
<dbReference type="KEGG" id="span:AWL63_24090"/>
<evidence type="ECO:0000259" key="9">
    <source>
        <dbReference type="Pfam" id="PF00725"/>
    </source>
</evidence>
<dbReference type="UniPathway" id="UPA00659"/>
<keyword evidence="5" id="KW-0520">NAD</keyword>
<dbReference type="InterPro" id="IPR029045">
    <property type="entry name" value="ClpP/crotonase-like_dom_sf"/>
</dbReference>
<dbReference type="SUPFAM" id="SSF52096">
    <property type="entry name" value="ClpP/crotonase"/>
    <property type="match status" value="1"/>
</dbReference>
<dbReference type="Proteomes" id="UP000094256">
    <property type="component" value="Plasmid unnamed"/>
</dbReference>
<dbReference type="InterPro" id="IPR006176">
    <property type="entry name" value="3-OHacyl-CoA_DH_NAD-bd"/>
</dbReference>
<evidence type="ECO:0000256" key="3">
    <source>
        <dbReference type="ARBA" id="ARBA00022963"/>
    </source>
</evidence>
<evidence type="ECO:0000256" key="7">
    <source>
        <dbReference type="ARBA" id="ARBA00049556"/>
    </source>
</evidence>
<dbReference type="GO" id="GO:0003857">
    <property type="term" value="F:(3S)-3-hydroxyacyl-CoA dehydrogenase (NAD+) activity"/>
    <property type="evidence" value="ECO:0007669"/>
    <property type="project" value="UniProtKB-EC"/>
</dbReference>
<keyword evidence="6" id="KW-0443">Lipid metabolism</keyword>
<gene>
    <name evidence="11" type="ORF">AWL63_24090</name>
</gene>
<evidence type="ECO:0000313" key="12">
    <source>
        <dbReference type="Proteomes" id="UP000094256"/>
    </source>
</evidence>
<name>A0A1B3ZIJ9_9SPHN</name>
<feature type="region of interest" description="Disordered" evidence="8">
    <location>
        <begin position="303"/>
        <end position="328"/>
    </location>
</feature>
<keyword evidence="11" id="KW-0614">Plasmid</keyword>
<dbReference type="Pfam" id="PF02737">
    <property type="entry name" value="3HCDH_N"/>
    <property type="match status" value="1"/>
</dbReference>
<organism evidence="11 12">
    <name type="scientific">Sphingomonas panacis</name>
    <dbReference type="NCBI Taxonomy" id="1560345"/>
    <lineage>
        <taxon>Bacteria</taxon>
        <taxon>Pseudomonadati</taxon>
        <taxon>Pseudomonadota</taxon>
        <taxon>Alphaproteobacteria</taxon>
        <taxon>Sphingomonadales</taxon>
        <taxon>Sphingomonadaceae</taxon>
        <taxon>Sphingomonas</taxon>
    </lineage>
</organism>
<dbReference type="GO" id="GO:0070403">
    <property type="term" value="F:NAD+ binding"/>
    <property type="evidence" value="ECO:0007669"/>
    <property type="project" value="InterPro"/>
</dbReference>
<dbReference type="GO" id="GO:0006635">
    <property type="term" value="P:fatty acid beta-oxidation"/>
    <property type="evidence" value="ECO:0007669"/>
    <property type="project" value="UniProtKB-UniPathway"/>
</dbReference>
<reference evidence="11 12" key="1">
    <citation type="submission" date="2016-01" db="EMBL/GenBank/DDBJ databases">
        <title>Complete genome and mega plasmid sequence of Sphingomonas panacis DCY99 elicits systemic resistance in rice to Xanthomonas oryzae.</title>
        <authorList>
            <person name="Kim Y.J."/>
            <person name="Yang D.C."/>
            <person name="Sing P."/>
        </authorList>
    </citation>
    <scope>NUCLEOTIDE SEQUENCE [LARGE SCALE GENOMIC DNA]</scope>
    <source>
        <strain evidence="11 12">DCY99</strain>
        <plasmid evidence="12">Plasmid</plasmid>
    </source>
</reference>
<dbReference type="Pfam" id="PF00378">
    <property type="entry name" value="ECH_1"/>
    <property type="match status" value="1"/>
</dbReference>
<accession>A0A1B3ZIJ9</accession>
<evidence type="ECO:0000256" key="5">
    <source>
        <dbReference type="ARBA" id="ARBA00023027"/>
    </source>
</evidence>
<geneLocation type="plasmid" evidence="12"/>
<dbReference type="InterPro" id="IPR001753">
    <property type="entry name" value="Enoyl-CoA_hydra/iso"/>
</dbReference>
<dbReference type="Gene3D" id="3.90.226.10">
    <property type="entry name" value="2-enoyl-CoA Hydratase, Chain A, domain 1"/>
    <property type="match status" value="1"/>
</dbReference>
<feature type="domain" description="3-hydroxyacyl-CoA dehydrogenase C-terminal" evidence="9">
    <location>
        <begin position="336"/>
        <end position="391"/>
    </location>
</feature>
<sequence length="765" mass="80393">MTEIRTAAVIGAGVMGSGIAAHLANAGLDVILLDTDKALADAGIARQLKAGGFMDPAFANRISTGSTADDLSRLVEADWIVEAVAENLEIKQGLYRAIEGVRKAGSIVSSNTSTIPLADLATGLPERFAADFLITHFFNPPRIMRLLELVSGEAARPEVTSTISAFADRSLGKTVVTCKDTPGFIANRIGNYWLSVGLNEAISLGIDVEEADAVLGKPFGIPATGIFGLLDLVGIDLLPMVLRSLQRATGADDAIQDYAAEPLLIAHMIAENRLGRKSGAGFTRLSADRRTREVIDLATGDYRPQKPVSSESLAAARGDPRSLMEQPGSGGRFAAAVMERTLAYAASLVPDIADTPEAVDEAMRSGYGWKQGPLELIDRLGAAWFKARLEARGAAVPAYLALAAREGGFYAVKGGRRSSLRPDGATAPVSRGDDVLLLSDLALAGEPVAVWETAQLWDLGEGVACFEIRTKLNTFSTDLLDAIEQAVERCRADFKALVIGSDAPYFSAGADLRVFLDTFEKGGRGAIGAFIDQGHRTFKAIKYAPFPIVAAASGIALGGGCELLLHCDAIQAHAELSMGLVETKVGLIPGWGGCKEMLVRQSSAAHAPHGPVAAALSVFNIIAPARTTTSAFDARTLGFLRPADGITMNRDRLLGDAKAKALELAEGYVPPEPIQIALAGPSGASALNNILDGEALAGRITAHDKVIGMALANVLTGGLAADPVKPQSEDAILALEREAFVDLLATPASLDRIRHMLTTGKPLRN</sequence>
<dbReference type="SUPFAM" id="SSF51735">
    <property type="entry name" value="NAD(P)-binding Rossmann-fold domains"/>
    <property type="match status" value="1"/>
</dbReference>
<dbReference type="RefSeq" id="WP_069207803.1">
    <property type="nucleotide sequence ID" value="NZ_CP014169.1"/>
</dbReference>
<dbReference type="Gene3D" id="1.10.1040.50">
    <property type="match status" value="1"/>
</dbReference>
<feature type="domain" description="3-hydroxyacyl-CoA dehydrogenase NAD binding" evidence="10">
    <location>
        <begin position="7"/>
        <end position="181"/>
    </location>
</feature>
<comment type="catalytic activity">
    <reaction evidence="7">
        <text>a (3S)-3-hydroxyacyl-CoA + NAD(+) = a 3-oxoacyl-CoA + NADH + H(+)</text>
        <dbReference type="Rhea" id="RHEA:22432"/>
        <dbReference type="ChEBI" id="CHEBI:15378"/>
        <dbReference type="ChEBI" id="CHEBI:57318"/>
        <dbReference type="ChEBI" id="CHEBI:57540"/>
        <dbReference type="ChEBI" id="CHEBI:57945"/>
        <dbReference type="ChEBI" id="CHEBI:90726"/>
        <dbReference type="EC" id="1.1.1.35"/>
    </reaction>
</comment>
<dbReference type="AlphaFoldDB" id="A0A1B3ZIJ9"/>
<protein>
    <submittedName>
        <fullName evidence="11">3-hydroxyacyl-CoA dehydrogenase</fullName>
    </submittedName>
</protein>
<keyword evidence="4" id="KW-0560">Oxidoreductase</keyword>
<keyword evidence="12" id="KW-1185">Reference proteome</keyword>
<dbReference type="CDD" id="cd06558">
    <property type="entry name" value="crotonase-like"/>
    <property type="match status" value="1"/>
</dbReference>
<proteinExistence type="predicted"/>
<evidence type="ECO:0000259" key="10">
    <source>
        <dbReference type="Pfam" id="PF02737"/>
    </source>
</evidence>
<evidence type="ECO:0000256" key="4">
    <source>
        <dbReference type="ARBA" id="ARBA00023002"/>
    </source>
</evidence>
<dbReference type="InterPro" id="IPR006108">
    <property type="entry name" value="3HC_DH_C"/>
</dbReference>
<dbReference type="Pfam" id="PF00725">
    <property type="entry name" value="3HCDH"/>
    <property type="match status" value="2"/>
</dbReference>
<evidence type="ECO:0000256" key="1">
    <source>
        <dbReference type="ARBA" id="ARBA00005005"/>
    </source>
</evidence>
<dbReference type="PANTHER" id="PTHR48075">
    <property type="entry name" value="3-HYDROXYACYL-COA DEHYDROGENASE FAMILY PROTEIN"/>
    <property type="match status" value="1"/>
</dbReference>